<dbReference type="Proteomes" id="UP001229486">
    <property type="component" value="Unassembled WGS sequence"/>
</dbReference>
<accession>A0AB73IMR0</accession>
<dbReference type="RefSeq" id="WP_392395936.1">
    <property type="nucleotide sequence ID" value="NZ_JAURTK010000018.1"/>
</dbReference>
<comment type="caution">
    <text evidence="2">The sequence shown here is derived from an EMBL/GenBank/DDBJ whole genome shotgun (WGS) entry which is preliminary data.</text>
</comment>
<organism evidence="2 3">
    <name type="scientific">Paraburkholderia caledonica</name>
    <dbReference type="NCBI Taxonomy" id="134536"/>
    <lineage>
        <taxon>Bacteria</taxon>
        <taxon>Pseudomonadati</taxon>
        <taxon>Pseudomonadota</taxon>
        <taxon>Betaproteobacteria</taxon>
        <taxon>Burkholderiales</taxon>
        <taxon>Burkholderiaceae</taxon>
        <taxon>Paraburkholderia</taxon>
    </lineage>
</organism>
<evidence type="ECO:0000313" key="2">
    <source>
        <dbReference type="EMBL" id="MDP9651285.1"/>
    </source>
</evidence>
<protein>
    <submittedName>
        <fullName evidence="2">Uncharacterized protein</fullName>
    </submittedName>
</protein>
<dbReference type="EMBL" id="JAURTK010000018">
    <property type="protein sequence ID" value="MDP9651285.1"/>
    <property type="molecule type" value="Genomic_DNA"/>
</dbReference>
<reference evidence="2" key="1">
    <citation type="submission" date="2023-07" db="EMBL/GenBank/DDBJ databases">
        <title>Sorghum-associated microbial communities from plants grown in Nebraska, USA.</title>
        <authorList>
            <person name="Schachtman D."/>
        </authorList>
    </citation>
    <scope>NUCLEOTIDE SEQUENCE</scope>
    <source>
        <strain evidence="2">DS1061</strain>
    </source>
</reference>
<evidence type="ECO:0000313" key="3">
    <source>
        <dbReference type="Proteomes" id="UP001229486"/>
    </source>
</evidence>
<proteinExistence type="predicted"/>
<sequence>MSGKSVLLFRDEREKPGLAAIQDVLDLRQETTADGSDIDRTPTGANSSCQQSETIGRVVTRDPMQQARLLLLGVLLVEDFQDIGRVEHLLRAAQIVVVQIPDAGQCWVLLRLRADVVEGPVLQEI</sequence>
<gene>
    <name evidence="2" type="ORF">J2793_006760</name>
</gene>
<feature type="compositionally biased region" description="Polar residues" evidence="1">
    <location>
        <begin position="43"/>
        <end position="54"/>
    </location>
</feature>
<name>A0AB73IMR0_9BURK</name>
<feature type="region of interest" description="Disordered" evidence="1">
    <location>
        <begin position="32"/>
        <end position="55"/>
    </location>
</feature>
<evidence type="ECO:0000256" key="1">
    <source>
        <dbReference type="SAM" id="MobiDB-lite"/>
    </source>
</evidence>
<dbReference type="AlphaFoldDB" id="A0AB73IMR0"/>